<dbReference type="InterPro" id="IPR003715">
    <property type="entry name" value="Poly_export_N"/>
</dbReference>
<dbReference type="GO" id="GO:0015159">
    <property type="term" value="F:polysaccharide transmembrane transporter activity"/>
    <property type="evidence" value="ECO:0007669"/>
    <property type="project" value="InterPro"/>
</dbReference>
<feature type="domain" description="Polysaccharide export protein N-terminal" evidence="3">
    <location>
        <begin position="149"/>
        <end position="211"/>
    </location>
</feature>
<dbReference type="InterPro" id="IPR019554">
    <property type="entry name" value="Soluble_ligand-bd"/>
</dbReference>
<accession>A0A1I0MVT8</accession>
<gene>
    <name evidence="5" type="ORF">SAMN05216290_0743</name>
</gene>
<evidence type="ECO:0000313" key="6">
    <source>
        <dbReference type="Proteomes" id="UP000199437"/>
    </source>
</evidence>
<feature type="chain" id="PRO_5011652173" evidence="2">
    <location>
        <begin position="25"/>
        <end position="888"/>
    </location>
</feature>
<keyword evidence="6" id="KW-1185">Reference proteome</keyword>
<reference evidence="6" key="1">
    <citation type="submission" date="2016-10" db="EMBL/GenBank/DDBJ databases">
        <authorList>
            <person name="Varghese N."/>
            <person name="Submissions S."/>
        </authorList>
    </citation>
    <scope>NUCLEOTIDE SEQUENCE [LARGE SCALE GENOMIC DNA]</scope>
    <source>
        <strain evidence="6">CGMCC 1.12402</strain>
    </source>
</reference>
<evidence type="ECO:0000259" key="4">
    <source>
        <dbReference type="Pfam" id="PF10531"/>
    </source>
</evidence>
<feature type="domain" description="Soluble ligand binding" evidence="4">
    <location>
        <begin position="319"/>
        <end position="363"/>
    </location>
</feature>
<dbReference type="STRING" id="1267423.SAMN05216290_0743"/>
<evidence type="ECO:0000256" key="2">
    <source>
        <dbReference type="SAM" id="SignalP"/>
    </source>
</evidence>
<dbReference type="Gene3D" id="3.10.560.10">
    <property type="entry name" value="Outer membrane lipoprotein wza domain like"/>
    <property type="match status" value="6"/>
</dbReference>
<protein>
    <submittedName>
        <fullName evidence="5">Protein involved in polysaccharide export, contains SLBB domain of the beta-grasp fold</fullName>
    </submittedName>
</protein>
<dbReference type="OrthoDB" id="9808948at2"/>
<dbReference type="InterPro" id="IPR049712">
    <property type="entry name" value="Poly_export"/>
</dbReference>
<name>A0A1I0MVT8_9BACT</name>
<organism evidence="5 6">
    <name type="scientific">Roseivirga pacifica</name>
    <dbReference type="NCBI Taxonomy" id="1267423"/>
    <lineage>
        <taxon>Bacteria</taxon>
        <taxon>Pseudomonadati</taxon>
        <taxon>Bacteroidota</taxon>
        <taxon>Cytophagia</taxon>
        <taxon>Cytophagales</taxon>
        <taxon>Roseivirgaceae</taxon>
        <taxon>Roseivirga</taxon>
    </lineage>
</organism>
<dbReference type="Proteomes" id="UP000199437">
    <property type="component" value="Unassembled WGS sequence"/>
</dbReference>
<dbReference type="PANTHER" id="PTHR33619:SF3">
    <property type="entry name" value="POLYSACCHARIDE EXPORT PROTEIN GFCE-RELATED"/>
    <property type="match status" value="1"/>
</dbReference>
<dbReference type="Pfam" id="PF10531">
    <property type="entry name" value="SLBB"/>
    <property type="match status" value="5"/>
</dbReference>
<feature type="signal peptide" evidence="2">
    <location>
        <begin position="1"/>
        <end position="24"/>
    </location>
</feature>
<feature type="domain" description="Soluble ligand binding" evidence="4">
    <location>
        <begin position="785"/>
        <end position="826"/>
    </location>
</feature>
<proteinExistence type="predicted"/>
<dbReference type="PANTHER" id="PTHR33619">
    <property type="entry name" value="POLYSACCHARIDE EXPORT PROTEIN GFCE-RELATED"/>
    <property type="match status" value="1"/>
</dbReference>
<dbReference type="EMBL" id="FOIR01000001">
    <property type="protein sequence ID" value="SEV92861.1"/>
    <property type="molecule type" value="Genomic_DNA"/>
</dbReference>
<keyword evidence="1 2" id="KW-0732">Signal</keyword>
<dbReference type="Pfam" id="PF02563">
    <property type="entry name" value="Poly_export"/>
    <property type="match status" value="1"/>
</dbReference>
<feature type="domain" description="Soluble ligand binding" evidence="4">
    <location>
        <begin position="414"/>
        <end position="463"/>
    </location>
</feature>
<sequence>MFFNARHKKLLVAITLFVSPFVYGQTEADVKREMDKRGITTYEQVQEELRKRGMTEADARRQARLYGLDYDAYVQKYLVKEEATDTPNSLQSLTVDTTQYLQEIPDIAEEVAAPVEVAAPKSDGLKYFGYDLFTNNPYANQQALVGNIDPGYLIGPGDELRVYLWGEAEFQFEGKVDINGNLFIPNVGQVFVSGTTYENLNLRMKQYLSRFYSGLNKTPPKIFLDVSLTKLRPIRIVVMGESKNPGSQMINAFATTLNSLYASGGVKTSGSLREIKVFRNNKIISTIDLYDYIIKGSVSEDLRLMNNDVVFIPTRMNIISISGEVNTPGIFELKANEGLTDLIGFAGGLKPTAYKQTVTVKRIRSVNSITSPSAFDREIITLNYNELLENGTNFKLQDGDEIDFGRVLDKIDNMVTIAGSVFRPGDYQLEQVPTVGQLLTKTGGLRPRTYLDKIDLYRRDRNGDLKFQSLSLVDIMNNPSSDDNIRLQPDDSLKVYSLDELKTEDLVTIEGFLSEPKSILWRENLSLYDLIFMSANVEDLEYQNRILTSRADLLRYEAGETEYKVIPFNLDEVLDKKFNALLRPRDKVILYSREINELLDTYVTIRGAVKNPGRYVLNDSMSIEDVILQAGGFLRKSFKDSVTISRENFDFTGNKIAHTTRLNTDMNYLLGYEAKSESTFLLQHNDFISVDYIPGSSEQREVVLVGEVKYPGTYFLESKGEKLSDIIERAGGLSPNVYVPGGRFYRNNQQLAFPFEELLLSNNDKADIILQPNDSIYFPESTYTVKVEGEVANPSLQKFVESVRVRSYLKNSGGRTKNGRRIYLTQPNGFTRRVKWLQNPVVLDGAVVTVAAKPVKERPNNGEFLKDFGTIMAIISSTMLSIAVIKDL</sequence>
<evidence type="ECO:0000313" key="5">
    <source>
        <dbReference type="EMBL" id="SEV92861.1"/>
    </source>
</evidence>
<feature type="domain" description="Soluble ligand binding" evidence="4">
    <location>
        <begin position="602"/>
        <end position="646"/>
    </location>
</feature>
<dbReference type="AlphaFoldDB" id="A0A1I0MVT8"/>
<evidence type="ECO:0000256" key="1">
    <source>
        <dbReference type="ARBA" id="ARBA00022729"/>
    </source>
</evidence>
<feature type="domain" description="Soluble ligand binding" evidence="4">
    <location>
        <begin position="704"/>
        <end position="738"/>
    </location>
</feature>
<evidence type="ECO:0000259" key="3">
    <source>
        <dbReference type="Pfam" id="PF02563"/>
    </source>
</evidence>